<comment type="caution">
    <text evidence="2">The sequence shown here is derived from an EMBL/GenBank/DDBJ whole genome shotgun (WGS) entry which is preliminary data.</text>
</comment>
<dbReference type="InterPro" id="IPR036318">
    <property type="entry name" value="FAD-bd_PCMH-like_sf"/>
</dbReference>
<reference evidence="2 3" key="1">
    <citation type="submission" date="2024-09" db="EMBL/GenBank/DDBJ databases">
        <title>The Natural Products Discovery Center: Release of the First 8490 Sequenced Strains for Exploring Actinobacteria Biosynthetic Diversity.</title>
        <authorList>
            <person name="Kalkreuter E."/>
            <person name="Kautsar S.A."/>
            <person name="Yang D."/>
            <person name="Bader C.D."/>
            <person name="Teijaro C.N."/>
            <person name="Fluegel L."/>
            <person name="Davis C.M."/>
            <person name="Simpson J.R."/>
            <person name="Lauterbach L."/>
            <person name="Steele A.D."/>
            <person name="Gui C."/>
            <person name="Meng S."/>
            <person name="Li G."/>
            <person name="Viehrig K."/>
            <person name="Ye F."/>
            <person name="Su P."/>
            <person name="Kiefer A.F."/>
            <person name="Nichols A."/>
            <person name="Cepeda A.J."/>
            <person name="Yan W."/>
            <person name="Fan B."/>
            <person name="Jiang Y."/>
            <person name="Adhikari A."/>
            <person name="Zheng C.-J."/>
            <person name="Schuster L."/>
            <person name="Cowan T.M."/>
            <person name="Smanski M.J."/>
            <person name="Chevrette M.G."/>
            <person name="De Carvalho L.P.S."/>
            <person name="Shen B."/>
        </authorList>
    </citation>
    <scope>NUCLEOTIDE SEQUENCE [LARGE SCALE GENOMIC DNA]</scope>
    <source>
        <strain evidence="2 3">NPDC058328</strain>
    </source>
</reference>
<dbReference type="InterPro" id="IPR005170">
    <property type="entry name" value="Transptr-assoc_dom"/>
</dbReference>
<dbReference type="RefSeq" id="WP_388233580.1">
    <property type="nucleotide sequence ID" value="NZ_JBHVZQ010000004.1"/>
</dbReference>
<dbReference type="Gene3D" id="3.30.465.10">
    <property type="match status" value="1"/>
</dbReference>
<dbReference type="SUPFAM" id="SSF56176">
    <property type="entry name" value="FAD-binding/transporter-associated domain-like"/>
    <property type="match status" value="1"/>
</dbReference>
<evidence type="ECO:0000259" key="1">
    <source>
        <dbReference type="Pfam" id="PF03471"/>
    </source>
</evidence>
<gene>
    <name evidence="2" type="ORF">ACFVZC_06440</name>
</gene>
<dbReference type="Proteomes" id="UP001601627">
    <property type="component" value="Unassembled WGS sequence"/>
</dbReference>
<name>A0ABW6Q1G6_9ACTN</name>
<accession>A0ABW6Q1G6</accession>
<dbReference type="Pfam" id="PF03471">
    <property type="entry name" value="CorC_HlyC"/>
    <property type="match status" value="1"/>
</dbReference>
<evidence type="ECO:0000313" key="2">
    <source>
        <dbReference type="EMBL" id="MFF1273035.1"/>
    </source>
</evidence>
<sequence length="75" mass="8205">MPGSFPVHDLPDLGVDIGDLAHGPYTTVTGLVLAQLGHLPRQPGDSVRLTDWTFQVTGVQRHTVTTVRLLPHRSR</sequence>
<keyword evidence="3" id="KW-1185">Reference proteome</keyword>
<feature type="domain" description="Transporter-associated" evidence="1">
    <location>
        <begin position="3"/>
        <end position="70"/>
    </location>
</feature>
<organism evidence="2 3">
    <name type="scientific">Streptomyces marokkonensis</name>
    <dbReference type="NCBI Taxonomy" id="324855"/>
    <lineage>
        <taxon>Bacteria</taxon>
        <taxon>Bacillati</taxon>
        <taxon>Actinomycetota</taxon>
        <taxon>Actinomycetes</taxon>
        <taxon>Kitasatosporales</taxon>
        <taxon>Streptomycetaceae</taxon>
        <taxon>Streptomyces</taxon>
    </lineage>
</organism>
<dbReference type="EMBL" id="JBHVZQ010000004">
    <property type="protein sequence ID" value="MFF1273035.1"/>
    <property type="molecule type" value="Genomic_DNA"/>
</dbReference>
<protein>
    <submittedName>
        <fullName evidence="2">Transporter associated domain-containing protein</fullName>
    </submittedName>
</protein>
<dbReference type="InterPro" id="IPR016169">
    <property type="entry name" value="FAD-bd_PCMH_sub2"/>
</dbReference>
<proteinExistence type="predicted"/>
<evidence type="ECO:0000313" key="3">
    <source>
        <dbReference type="Proteomes" id="UP001601627"/>
    </source>
</evidence>